<name>A0A1H9RH78_9LACT</name>
<keyword evidence="1" id="KW-0472">Membrane</keyword>
<keyword evidence="1" id="KW-0812">Transmembrane</keyword>
<feature type="transmembrane region" description="Helical" evidence="1">
    <location>
        <begin position="6"/>
        <end position="22"/>
    </location>
</feature>
<evidence type="ECO:0000313" key="3">
    <source>
        <dbReference type="Proteomes" id="UP000198948"/>
    </source>
</evidence>
<feature type="transmembrane region" description="Helical" evidence="1">
    <location>
        <begin position="69"/>
        <end position="88"/>
    </location>
</feature>
<dbReference type="RefSeq" id="WP_092650786.1">
    <property type="nucleotide sequence ID" value="NZ_FOHA01000004.1"/>
</dbReference>
<keyword evidence="3" id="KW-1185">Reference proteome</keyword>
<reference evidence="2 3" key="1">
    <citation type="submission" date="2016-10" db="EMBL/GenBank/DDBJ databases">
        <authorList>
            <person name="de Groot N.N."/>
        </authorList>
    </citation>
    <scope>NUCLEOTIDE SEQUENCE [LARGE SCALE GENOMIC DNA]</scope>
    <source>
        <strain evidence="2 3">DSM 13760</strain>
    </source>
</reference>
<keyword evidence="1" id="KW-1133">Transmembrane helix</keyword>
<evidence type="ECO:0000256" key="1">
    <source>
        <dbReference type="SAM" id="Phobius"/>
    </source>
</evidence>
<gene>
    <name evidence="2" type="ORF">SAMN04488559_10435</name>
</gene>
<dbReference type="AlphaFoldDB" id="A0A1H9RH78"/>
<sequence>MIYYILMGILASIFFIMAWYLLSGRGSNILLQNQTNEKNKQFFKINGWIMLFFGVASCVLIFIDSKMIWYIFLILICLFIFQFARGITKRLS</sequence>
<feature type="transmembrane region" description="Helical" evidence="1">
    <location>
        <begin position="43"/>
        <end position="63"/>
    </location>
</feature>
<accession>A0A1H9RH78</accession>
<dbReference type="EMBL" id="FOHA01000004">
    <property type="protein sequence ID" value="SER72062.1"/>
    <property type="molecule type" value="Genomic_DNA"/>
</dbReference>
<evidence type="ECO:0000313" key="2">
    <source>
        <dbReference type="EMBL" id="SER72062.1"/>
    </source>
</evidence>
<evidence type="ECO:0008006" key="4">
    <source>
        <dbReference type="Google" id="ProtNLM"/>
    </source>
</evidence>
<proteinExistence type="predicted"/>
<organism evidence="2 3">
    <name type="scientific">Isobaculum melis</name>
    <dbReference type="NCBI Taxonomy" id="142588"/>
    <lineage>
        <taxon>Bacteria</taxon>
        <taxon>Bacillati</taxon>
        <taxon>Bacillota</taxon>
        <taxon>Bacilli</taxon>
        <taxon>Lactobacillales</taxon>
        <taxon>Carnobacteriaceae</taxon>
        <taxon>Isobaculum</taxon>
    </lineage>
</organism>
<protein>
    <recommendedName>
        <fullName evidence="4">DUF3784 domain-containing protein</fullName>
    </recommendedName>
</protein>
<dbReference type="Proteomes" id="UP000198948">
    <property type="component" value="Unassembled WGS sequence"/>
</dbReference>